<comment type="caution">
    <text evidence="8">The sequence shown here is derived from an EMBL/GenBank/DDBJ whole genome shotgun (WGS) entry which is preliminary data.</text>
</comment>
<keyword evidence="4 7" id="KW-0812">Transmembrane</keyword>
<dbReference type="eggNOG" id="COG2252">
    <property type="taxonomic scope" value="Bacteria"/>
</dbReference>
<feature type="transmembrane region" description="Helical" evidence="7">
    <location>
        <begin position="463"/>
        <end position="480"/>
    </location>
</feature>
<evidence type="ECO:0008006" key="10">
    <source>
        <dbReference type="Google" id="ProtNLM"/>
    </source>
</evidence>
<comment type="similarity">
    <text evidence="2">Belongs to the nucleobase:cation symporter-2 (NCS2) (TC 2.A.40) family. Azg-like subfamily.</text>
</comment>
<proteinExistence type="inferred from homology"/>
<feature type="transmembrane region" description="Helical" evidence="7">
    <location>
        <begin position="170"/>
        <end position="188"/>
    </location>
</feature>
<dbReference type="PANTHER" id="PTHR43337">
    <property type="entry name" value="XANTHINE/URACIL PERMEASE C887.17-RELATED"/>
    <property type="match status" value="1"/>
</dbReference>
<dbReference type="HOGENOM" id="CLU_024508_0_1_9"/>
<feature type="transmembrane region" description="Helical" evidence="7">
    <location>
        <begin position="421"/>
        <end position="443"/>
    </location>
</feature>
<dbReference type="InterPro" id="IPR045018">
    <property type="entry name" value="Azg-like"/>
</dbReference>
<dbReference type="GO" id="GO:0005886">
    <property type="term" value="C:plasma membrane"/>
    <property type="evidence" value="ECO:0007669"/>
    <property type="project" value="TreeGrafter"/>
</dbReference>
<evidence type="ECO:0000256" key="7">
    <source>
        <dbReference type="SAM" id="Phobius"/>
    </source>
</evidence>
<feature type="transmembrane region" description="Helical" evidence="7">
    <location>
        <begin position="140"/>
        <end position="158"/>
    </location>
</feature>
<comment type="subcellular location">
    <subcellularLocation>
        <location evidence="1">Endomembrane system</location>
        <topology evidence="1">Multi-pass membrane protein</topology>
    </subcellularLocation>
</comment>
<gene>
    <name evidence="8" type="ORF">CLOBOL_03651</name>
</gene>
<dbReference type="Pfam" id="PF00860">
    <property type="entry name" value="Xan_ur_permease"/>
    <property type="match status" value="1"/>
</dbReference>
<dbReference type="AlphaFoldDB" id="A8RTF2"/>
<name>A8RTF2_ENTBW</name>
<evidence type="ECO:0000256" key="5">
    <source>
        <dbReference type="ARBA" id="ARBA00022989"/>
    </source>
</evidence>
<dbReference type="GO" id="GO:0012505">
    <property type="term" value="C:endomembrane system"/>
    <property type="evidence" value="ECO:0007669"/>
    <property type="project" value="UniProtKB-SubCell"/>
</dbReference>
<feature type="transmembrane region" description="Helical" evidence="7">
    <location>
        <begin position="238"/>
        <end position="258"/>
    </location>
</feature>
<keyword evidence="5 7" id="KW-1133">Transmembrane helix</keyword>
<feature type="transmembrane region" description="Helical" evidence="7">
    <location>
        <begin position="208"/>
        <end position="226"/>
    </location>
</feature>
<protein>
    <recommendedName>
        <fullName evidence="10">NCS2 family permease</fullName>
    </recommendedName>
</protein>
<dbReference type="Proteomes" id="UP000005396">
    <property type="component" value="Unassembled WGS sequence"/>
</dbReference>
<evidence type="ECO:0000256" key="1">
    <source>
        <dbReference type="ARBA" id="ARBA00004127"/>
    </source>
</evidence>
<evidence type="ECO:0000256" key="4">
    <source>
        <dbReference type="ARBA" id="ARBA00022692"/>
    </source>
</evidence>
<keyword evidence="6 7" id="KW-0472">Membrane</keyword>
<dbReference type="PANTHER" id="PTHR43337:SF1">
    <property type="entry name" value="XANTHINE_URACIL PERMEASE C887.17-RELATED"/>
    <property type="match status" value="1"/>
</dbReference>
<accession>A8RTF2</accession>
<feature type="transmembrane region" description="Helical" evidence="7">
    <location>
        <begin position="113"/>
        <end position="134"/>
    </location>
</feature>
<sequence>MLSTRYYHNIIVLIYTKKGFYFDLTLNLNNKNTKEEAMNTLEKHFKIRERGSSVRTEVLAGMTTFATMAYIIILQPVNMRDTGMDTVGILIATALVSAFITMLMGVAANMPIALAPGIASGIVLTYSIVVPGLADWKVGLGMSMISAILFLVLSLFKIREKIVELIPKNIKIGISAGLGIFIIRTALVNARLVNPDFRGFGDFSDPSVLLSAVSIVICFILYFLRIKTGGREYRIRSSLLIAIVVTTVIGIPMGVVQVPSSIFTSGGVASLGNIAFKADVLGALRPEYIAFVLAFFVSDFFGTLATALGLGQQMGMLDENGNFPIIGKIFLVDAIGSVVGTCMGVTVVTSYVESASGIEVGGRTGLASVVTGLFFLLAVLFAPLFLMIPTAATTPVLLIIGFVMMQGLKSIDFGIEEWVPVGMLIISTLFYGISQGIGIGLLTYCGVKSAYYLFTDERGMDKLPSPFTIIFTLLTCIQFFI</sequence>
<organism evidence="8 9">
    <name type="scientific">Enterocloster bolteae (strain ATCC BAA-613 / DSM 15670 / CCUG 46953 / JCM 12243 / WAL 16351)</name>
    <name type="common">Clostridium bolteae</name>
    <dbReference type="NCBI Taxonomy" id="411902"/>
    <lineage>
        <taxon>Bacteria</taxon>
        <taxon>Bacillati</taxon>
        <taxon>Bacillota</taxon>
        <taxon>Clostridia</taxon>
        <taxon>Lachnospirales</taxon>
        <taxon>Lachnospiraceae</taxon>
        <taxon>Enterocloster</taxon>
    </lineage>
</organism>
<dbReference type="GO" id="GO:0005345">
    <property type="term" value="F:purine nucleobase transmembrane transporter activity"/>
    <property type="evidence" value="ECO:0007669"/>
    <property type="project" value="TreeGrafter"/>
</dbReference>
<reference evidence="8 9" key="1">
    <citation type="submission" date="2007-08" db="EMBL/GenBank/DDBJ databases">
        <authorList>
            <person name="Fulton L."/>
            <person name="Clifton S."/>
            <person name="Fulton B."/>
            <person name="Xu J."/>
            <person name="Minx P."/>
            <person name="Pepin K.H."/>
            <person name="Johnson M."/>
            <person name="Thiruvilangam P."/>
            <person name="Bhonagiri V."/>
            <person name="Nash W.E."/>
            <person name="Mardis E.R."/>
            <person name="Wilson R.K."/>
        </authorList>
    </citation>
    <scope>NUCLEOTIDE SEQUENCE [LARGE SCALE GENOMIC DNA]</scope>
    <source>
        <strain evidence="9">ATCC BAA-613 / DSM 15670 / CCUG 46953 / JCM 12243 / WAL 16351</strain>
    </source>
</reference>
<dbReference type="PaxDb" id="411902-CLOBOL_03651"/>
<keyword evidence="3" id="KW-0813">Transport</keyword>
<evidence type="ECO:0000256" key="6">
    <source>
        <dbReference type="ARBA" id="ARBA00023136"/>
    </source>
</evidence>
<evidence type="ECO:0000256" key="3">
    <source>
        <dbReference type="ARBA" id="ARBA00022448"/>
    </source>
</evidence>
<feature type="transmembrane region" description="Helical" evidence="7">
    <location>
        <begin position="87"/>
        <end position="106"/>
    </location>
</feature>
<reference evidence="8 9" key="2">
    <citation type="submission" date="2007-09" db="EMBL/GenBank/DDBJ databases">
        <title>Draft genome sequence of Clostridium bolteae (ATCC BAA-613).</title>
        <authorList>
            <person name="Sudarsanam P."/>
            <person name="Ley R."/>
            <person name="Guruge J."/>
            <person name="Turnbaugh P.J."/>
            <person name="Mahowald M."/>
            <person name="Liep D."/>
            <person name="Gordon J."/>
        </authorList>
    </citation>
    <scope>NUCLEOTIDE SEQUENCE [LARGE SCALE GENOMIC DNA]</scope>
    <source>
        <strain evidence="9">ATCC BAA-613 / DSM 15670 / CCUG 46953 / JCM 12243 / WAL 16351</strain>
    </source>
</reference>
<evidence type="ECO:0000313" key="9">
    <source>
        <dbReference type="Proteomes" id="UP000005396"/>
    </source>
</evidence>
<feature type="transmembrane region" description="Helical" evidence="7">
    <location>
        <begin position="58"/>
        <end position="75"/>
    </location>
</feature>
<feature type="transmembrane region" description="Helical" evidence="7">
    <location>
        <begin position="372"/>
        <end position="400"/>
    </location>
</feature>
<dbReference type="InterPro" id="IPR006043">
    <property type="entry name" value="NCS2"/>
</dbReference>
<feature type="transmembrane region" description="Helical" evidence="7">
    <location>
        <begin position="288"/>
        <end position="310"/>
    </location>
</feature>
<evidence type="ECO:0000256" key="2">
    <source>
        <dbReference type="ARBA" id="ARBA00005697"/>
    </source>
</evidence>
<dbReference type="EMBL" id="ABCC02000032">
    <property type="protein sequence ID" value="EDP16214.1"/>
    <property type="molecule type" value="Genomic_DNA"/>
</dbReference>
<evidence type="ECO:0000313" key="8">
    <source>
        <dbReference type="EMBL" id="EDP16214.1"/>
    </source>
</evidence>
<feature type="transmembrane region" description="Helical" evidence="7">
    <location>
        <begin position="330"/>
        <end position="352"/>
    </location>
</feature>